<feature type="domain" description="Cytochrome b561 bacterial/Ni-hydrogenase" evidence="14">
    <location>
        <begin position="5"/>
        <end position="170"/>
    </location>
</feature>
<dbReference type="GO" id="GO:0022904">
    <property type="term" value="P:respiratory electron transport chain"/>
    <property type="evidence" value="ECO:0007669"/>
    <property type="project" value="InterPro"/>
</dbReference>
<feature type="transmembrane region" description="Helical" evidence="13">
    <location>
        <begin position="87"/>
        <end position="110"/>
    </location>
</feature>
<dbReference type="InterPro" id="IPR011577">
    <property type="entry name" value="Cyt_b561_bac/Ni-Hgenase"/>
</dbReference>
<evidence type="ECO:0000256" key="5">
    <source>
        <dbReference type="ARBA" id="ARBA00022617"/>
    </source>
</evidence>
<comment type="cofactor">
    <cofactor evidence="1">
        <name>heme b</name>
        <dbReference type="ChEBI" id="CHEBI:60344"/>
    </cofactor>
</comment>
<keyword evidence="3" id="KW-0813">Transport</keyword>
<dbReference type="RefSeq" id="WP_093091037.1">
    <property type="nucleotide sequence ID" value="NZ_FOTQ01000001.1"/>
</dbReference>
<keyword evidence="6 13" id="KW-0812">Transmembrane</keyword>
<evidence type="ECO:0000256" key="8">
    <source>
        <dbReference type="ARBA" id="ARBA00022982"/>
    </source>
</evidence>
<evidence type="ECO:0000256" key="7">
    <source>
        <dbReference type="ARBA" id="ARBA00022723"/>
    </source>
</evidence>
<evidence type="ECO:0000256" key="12">
    <source>
        <dbReference type="ARBA" id="ARBA00037975"/>
    </source>
</evidence>
<evidence type="ECO:0000256" key="11">
    <source>
        <dbReference type="ARBA" id="ARBA00023136"/>
    </source>
</evidence>
<keyword evidence="4" id="KW-1003">Cell membrane</keyword>
<keyword evidence="11 13" id="KW-0472">Membrane</keyword>
<dbReference type="GO" id="GO:0005886">
    <property type="term" value="C:plasma membrane"/>
    <property type="evidence" value="ECO:0007669"/>
    <property type="project" value="UniProtKB-SubCell"/>
</dbReference>
<accession>A0A1I4IXN0</accession>
<evidence type="ECO:0000259" key="14">
    <source>
        <dbReference type="Pfam" id="PF01292"/>
    </source>
</evidence>
<evidence type="ECO:0000256" key="13">
    <source>
        <dbReference type="SAM" id="Phobius"/>
    </source>
</evidence>
<keyword evidence="5" id="KW-0349">Heme</keyword>
<dbReference type="PANTHER" id="PTHR30529">
    <property type="entry name" value="CYTOCHROME B561"/>
    <property type="match status" value="1"/>
</dbReference>
<keyword evidence="7" id="KW-0479">Metal-binding</keyword>
<name>A0A1I4IXN0_9RHOB</name>
<comment type="similarity">
    <text evidence="12">Belongs to the cytochrome b561 family.</text>
</comment>
<keyword evidence="8" id="KW-0249">Electron transport</keyword>
<gene>
    <name evidence="15" type="ORF">SAMN04488042_101786</name>
</gene>
<feature type="transmembrane region" description="Helical" evidence="13">
    <location>
        <begin position="137"/>
        <end position="155"/>
    </location>
</feature>
<keyword evidence="9 13" id="KW-1133">Transmembrane helix</keyword>
<organism evidence="15 16">
    <name type="scientific">Shimia aestuarii</name>
    <dbReference type="NCBI Taxonomy" id="254406"/>
    <lineage>
        <taxon>Bacteria</taxon>
        <taxon>Pseudomonadati</taxon>
        <taxon>Pseudomonadota</taxon>
        <taxon>Alphaproteobacteria</taxon>
        <taxon>Rhodobacterales</taxon>
        <taxon>Roseobacteraceae</taxon>
    </lineage>
</organism>
<evidence type="ECO:0000256" key="10">
    <source>
        <dbReference type="ARBA" id="ARBA00023004"/>
    </source>
</evidence>
<evidence type="ECO:0000256" key="9">
    <source>
        <dbReference type="ARBA" id="ARBA00022989"/>
    </source>
</evidence>
<evidence type="ECO:0000256" key="4">
    <source>
        <dbReference type="ARBA" id="ARBA00022475"/>
    </source>
</evidence>
<evidence type="ECO:0000313" key="16">
    <source>
        <dbReference type="Proteomes" id="UP000199144"/>
    </source>
</evidence>
<proteinExistence type="inferred from homology"/>
<dbReference type="STRING" id="254406.SAMN04488042_101786"/>
<dbReference type="GO" id="GO:0046872">
    <property type="term" value="F:metal ion binding"/>
    <property type="evidence" value="ECO:0007669"/>
    <property type="project" value="UniProtKB-KW"/>
</dbReference>
<evidence type="ECO:0000256" key="3">
    <source>
        <dbReference type="ARBA" id="ARBA00022448"/>
    </source>
</evidence>
<dbReference type="OrthoDB" id="7744460at2"/>
<dbReference type="SUPFAM" id="SSF81342">
    <property type="entry name" value="Transmembrane di-heme cytochromes"/>
    <property type="match status" value="1"/>
</dbReference>
<dbReference type="EMBL" id="FOTQ01000001">
    <property type="protein sequence ID" value="SFL59118.1"/>
    <property type="molecule type" value="Genomic_DNA"/>
</dbReference>
<dbReference type="AlphaFoldDB" id="A0A1I4IXN0"/>
<evidence type="ECO:0000313" key="15">
    <source>
        <dbReference type="EMBL" id="SFL59118.1"/>
    </source>
</evidence>
<evidence type="ECO:0000256" key="2">
    <source>
        <dbReference type="ARBA" id="ARBA00004651"/>
    </source>
</evidence>
<keyword evidence="10" id="KW-0408">Iron</keyword>
<reference evidence="15 16" key="1">
    <citation type="submission" date="2016-10" db="EMBL/GenBank/DDBJ databases">
        <authorList>
            <person name="de Groot N.N."/>
        </authorList>
    </citation>
    <scope>NUCLEOTIDE SEQUENCE [LARGE SCALE GENOMIC DNA]</scope>
    <source>
        <strain evidence="15 16">DSM 15283</strain>
    </source>
</reference>
<comment type="subcellular location">
    <subcellularLocation>
        <location evidence="2">Cell membrane</location>
        <topology evidence="2">Multi-pass membrane protein</topology>
    </subcellularLocation>
</comment>
<dbReference type="InterPro" id="IPR016174">
    <property type="entry name" value="Di-haem_cyt_TM"/>
</dbReference>
<evidence type="ECO:0000256" key="6">
    <source>
        <dbReference type="ARBA" id="ARBA00022692"/>
    </source>
</evidence>
<protein>
    <submittedName>
        <fullName evidence="15">Cytochrome b561</fullName>
    </submittedName>
</protein>
<dbReference type="GO" id="GO:0009055">
    <property type="term" value="F:electron transfer activity"/>
    <property type="evidence" value="ECO:0007669"/>
    <property type="project" value="InterPro"/>
</dbReference>
<sequence>MTRRTLLKWLHWLAAGLILYFFLVEPEEVSGAAQKGAALSTHAGMGMLLGLVTALWMGMFWSKGLAGRPGPKLPGWGKRFHSLSHKALQYGLPIMVATGALTGLAAPFMIRAFGVLPITPGTAPKGLHKLAEEVHEIAFNTLLVLIIAHIAFHLWRHFVLKDNALRIMAPKALHKYL</sequence>
<evidence type="ECO:0000256" key="1">
    <source>
        <dbReference type="ARBA" id="ARBA00001970"/>
    </source>
</evidence>
<dbReference type="Pfam" id="PF01292">
    <property type="entry name" value="Ni_hydr_CYTB"/>
    <property type="match status" value="1"/>
</dbReference>
<dbReference type="InterPro" id="IPR052168">
    <property type="entry name" value="Cytochrome_b561_oxidase"/>
</dbReference>
<keyword evidence="16" id="KW-1185">Reference proteome</keyword>
<feature type="transmembrane region" description="Helical" evidence="13">
    <location>
        <begin position="47"/>
        <end position="66"/>
    </location>
</feature>
<dbReference type="GO" id="GO:0020037">
    <property type="term" value="F:heme binding"/>
    <property type="evidence" value="ECO:0007669"/>
    <property type="project" value="TreeGrafter"/>
</dbReference>
<dbReference type="PANTHER" id="PTHR30529:SF1">
    <property type="entry name" value="CYTOCHROME B561 HOMOLOG 2"/>
    <property type="match status" value="1"/>
</dbReference>
<dbReference type="Proteomes" id="UP000199144">
    <property type="component" value="Unassembled WGS sequence"/>
</dbReference>